<keyword evidence="2" id="KW-0732">Signal</keyword>
<dbReference type="AlphaFoldDB" id="A0A7R9GZ92"/>
<evidence type="ECO:0000256" key="4">
    <source>
        <dbReference type="ARBA" id="ARBA00023180"/>
    </source>
</evidence>
<evidence type="ECO:0000256" key="2">
    <source>
        <dbReference type="ARBA" id="ARBA00022729"/>
    </source>
</evidence>
<comment type="caution">
    <text evidence="5">Lacks conserved residue(s) required for the propagation of feature annotation.</text>
</comment>
<dbReference type="GO" id="GO:0006508">
    <property type="term" value="P:proteolysis"/>
    <property type="evidence" value="ECO:0007669"/>
    <property type="project" value="InterPro"/>
</dbReference>
<evidence type="ECO:0000256" key="5">
    <source>
        <dbReference type="PROSITE-ProRule" id="PRU01355"/>
    </source>
</evidence>
<evidence type="ECO:0000256" key="3">
    <source>
        <dbReference type="ARBA" id="ARBA00023157"/>
    </source>
</evidence>
<dbReference type="GO" id="GO:0008237">
    <property type="term" value="F:metallopeptidase activity"/>
    <property type="evidence" value="ECO:0007669"/>
    <property type="project" value="InterPro"/>
</dbReference>
<evidence type="ECO:0000313" key="6">
    <source>
        <dbReference type="EMBL" id="CAD7402923.1"/>
    </source>
</evidence>
<keyword evidence="4" id="KW-0325">Glycoprotein</keyword>
<dbReference type="EMBL" id="OD001710">
    <property type="protein sequence ID" value="CAD7402923.1"/>
    <property type="molecule type" value="Genomic_DNA"/>
</dbReference>
<reference evidence="6" key="1">
    <citation type="submission" date="2020-11" db="EMBL/GenBank/DDBJ databases">
        <authorList>
            <person name="Tran Van P."/>
        </authorList>
    </citation>
    <scope>NUCLEOTIDE SEQUENCE</scope>
</reference>
<name>A0A7R9GZ92_TIMPO</name>
<protein>
    <submittedName>
        <fullName evidence="6">Uncharacterized protein</fullName>
    </submittedName>
</protein>
<evidence type="ECO:0000256" key="1">
    <source>
        <dbReference type="ARBA" id="ARBA00008139"/>
    </source>
</evidence>
<dbReference type="GO" id="GO:0005615">
    <property type="term" value="C:extracellular space"/>
    <property type="evidence" value="ECO:0007669"/>
    <property type="project" value="TreeGrafter"/>
</dbReference>
<comment type="similarity">
    <text evidence="1 5">Belongs to the peptidase M2 family.</text>
</comment>
<dbReference type="PANTHER" id="PTHR10514">
    <property type="entry name" value="ANGIOTENSIN-CONVERTING ENZYME"/>
    <property type="match status" value="1"/>
</dbReference>
<accession>A0A7R9GZ92</accession>
<dbReference type="PROSITE" id="PS52011">
    <property type="entry name" value="PEPTIDASE_M2"/>
    <property type="match status" value="1"/>
</dbReference>
<sequence length="182" mass="20897">MGHKNKGNMSYKIETLELDLDGVLASSQNPEELKHAWLEWHRVSGQRMRSLYAEYVELSNMAARLNSQVIEPAFAWRESGKPFRKNHPQFTRPRFETSISPSSAFELNTTSALANYATEVGLKRYSSHRLRGNLVIGLSPMPTRDVSHLCSRSIILIRMMEFTRTARVIVMVISVQSEWRTK</sequence>
<dbReference type="GO" id="GO:0005886">
    <property type="term" value="C:plasma membrane"/>
    <property type="evidence" value="ECO:0007669"/>
    <property type="project" value="TreeGrafter"/>
</dbReference>
<proteinExistence type="inferred from homology"/>
<dbReference type="Pfam" id="PF01401">
    <property type="entry name" value="Peptidase_M2"/>
    <property type="match status" value="1"/>
</dbReference>
<keyword evidence="3" id="KW-1015">Disulfide bond</keyword>
<dbReference type="SUPFAM" id="SSF55486">
    <property type="entry name" value="Metalloproteases ('zincins'), catalytic domain"/>
    <property type="match status" value="1"/>
</dbReference>
<gene>
    <name evidence="6" type="ORF">TPSB3V08_LOCUS3799</name>
</gene>
<dbReference type="PANTHER" id="PTHR10514:SF44">
    <property type="entry name" value="ANGIOTENSIN-CONVERTING ENZYME-RELATED"/>
    <property type="match status" value="1"/>
</dbReference>
<dbReference type="InterPro" id="IPR001548">
    <property type="entry name" value="Peptidase_M2"/>
</dbReference>
<dbReference type="GO" id="GO:0008241">
    <property type="term" value="F:peptidyl-dipeptidase activity"/>
    <property type="evidence" value="ECO:0007669"/>
    <property type="project" value="InterPro"/>
</dbReference>
<organism evidence="6">
    <name type="scientific">Timema poppense</name>
    <name type="common">Walking stick</name>
    <dbReference type="NCBI Taxonomy" id="170557"/>
    <lineage>
        <taxon>Eukaryota</taxon>
        <taxon>Metazoa</taxon>
        <taxon>Ecdysozoa</taxon>
        <taxon>Arthropoda</taxon>
        <taxon>Hexapoda</taxon>
        <taxon>Insecta</taxon>
        <taxon>Pterygota</taxon>
        <taxon>Neoptera</taxon>
        <taxon>Polyneoptera</taxon>
        <taxon>Phasmatodea</taxon>
        <taxon>Timematodea</taxon>
        <taxon>Timematoidea</taxon>
        <taxon>Timematidae</taxon>
        <taxon>Timema</taxon>
    </lineage>
</organism>